<evidence type="ECO:0000256" key="1">
    <source>
        <dbReference type="ARBA" id="ARBA00022801"/>
    </source>
</evidence>
<dbReference type="InterPro" id="IPR009097">
    <property type="entry name" value="Cyclic_Pdiesterase"/>
</dbReference>
<dbReference type="Proteomes" id="UP000600363">
    <property type="component" value="Unassembled WGS sequence"/>
</dbReference>
<dbReference type="AlphaFoldDB" id="A0A832RUY7"/>
<dbReference type="GO" id="GO:0004113">
    <property type="term" value="F:2',3'-cyclic-nucleotide 3'-phosphodiesterase activity"/>
    <property type="evidence" value="ECO:0007669"/>
    <property type="project" value="InterPro"/>
</dbReference>
<dbReference type="PANTHER" id="PTHR35561">
    <property type="entry name" value="RNA 2',3'-CYCLIC PHOSPHODIESTERASE"/>
    <property type="match status" value="1"/>
</dbReference>
<evidence type="ECO:0000313" key="4">
    <source>
        <dbReference type="EMBL" id="HIH69802.1"/>
    </source>
</evidence>
<evidence type="ECO:0000256" key="2">
    <source>
        <dbReference type="HAMAP-Rule" id="MF_01940"/>
    </source>
</evidence>
<keyword evidence="1 2" id="KW-0378">Hydrolase</keyword>
<feature type="domain" description="Phosphoesterase HXTX" evidence="3">
    <location>
        <begin position="94"/>
        <end position="172"/>
    </location>
</feature>
<dbReference type="EC" id="3.1.4.58" evidence="2"/>
<dbReference type="GO" id="GO:0008664">
    <property type="term" value="F:RNA 2',3'-cyclic 3'-phosphodiesterase activity"/>
    <property type="evidence" value="ECO:0007669"/>
    <property type="project" value="UniProtKB-EC"/>
</dbReference>
<dbReference type="PANTHER" id="PTHR35561:SF1">
    <property type="entry name" value="RNA 2',3'-CYCLIC PHOSPHODIESTERASE"/>
    <property type="match status" value="1"/>
</dbReference>
<protein>
    <recommendedName>
        <fullName evidence="2">RNA 2',3'-cyclic phosphodiesterase</fullName>
        <shortName evidence="2">RNA 2',3'-CPDase</shortName>
        <ecNumber evidence="2">3.1.4.58</ecNumber>
    </recommendedName>
</protein>
<feature type="active site" description="Proton acceptor" evidence="2">
    <location>
        <position position="121"/>
    </location>
</feature>
<dbReference type="HAMAP" id="MF_01940">
    <property type="entry name" value="RNA_CPDase"/>
    <property type="match status" value="1"/>
</dbReference>
<reference evidence="4" key="1">
    <citation type="journal article" date="2020" name="bioRxiv">
        <title>A rank-normalized archaeal taxonomy based on genome phylogeny resolves widespread incomplete and uneven classifications.</title>
        <authorList>
            <person name="Rinke C."/>
            <person name="Chuvochina M."/>
            <person name="Mussig A.J."/>
            <person name="Chaumeil P.-A."/>
            <person name="Waite D.W."/>
            <person name="Whitman W.B."/>
            <person name="Parks D.H."/>
            <person name="Hugenholtz P."/>
        </authorList>
    </citation>
    <scope>NUCLEOTIDE SEQUENCE</scope>
    <source>
        <strain evidence="4">UBA12518</strain>
    </source>
</reference>
<organism evidence="4 5">
    <name type="scientific">Methermicoccus shengliensis</name>
    <dbReference type="NCBI Taxonomy" id="660064"/>
    <lineage>
        <taxon>Archaea</taxon>
        <taxon>Methanobacteriati</taxon>
        <taxon>Methanobacteriota</taxon>
        <taxon>Stenosarchaea group</taxon>
        <taxon>Methanomicrobia</taxon>
        <taxon>Methanosarcinales</taxon>
        <taxon>Methermicoccaceae</taxon>
        <taxon>Methermicoccus</taxon>
    </lineage>
</organism>
<dbReference type="EMBL" id="DUIH01000013">
    <property type="protein sequence ID" value="HIH69802.1"/>
    <property type="molecule type" value="Genomic_DNA"/>
</dbReference>
<comment type="caution">
    <text evidence="4">The sequence shown here is derived from an EMBL/GenBank/DDBJ whole genome shotgun (WGS) entry which is preliminary data.</text>
</comment>
<dbReference type="RefSeq" id="WP_042685123.1">
    <property type="nucleotide sequence ID" value="NZ_DUIH01000013.1"/>
</dbReference>
<sequence length="182" mass="20770">MARLFTAVRIPEHLVPVIAELEAQLPSNGLKLVRPEIAHITLRFIGEVAEEKVPPIVDALRSVRMHRFDALLRGMGAFPSPRRARVVWMGCEGEFASLFKKVEDALCSTGMNRERKQYHPHLTLARVKRLTREDGTRLEEVISRHKSTQFGGFEVGEFVLFESTLRKEGPTYQEIEAFTLEE</sequence>
<dbReference type="SUPFAM" id="SSF55144">
    <property type="entry name" value="LigT-like"/>
    <property type="match status" value="1"/>
</dbReference>
<comment type="function">
    <text evidence="2">Hydrolyzes RNA 2',3'-cyclic phosphodiester to an RNA 2'-phosphomonoester.</text>
</comment>
<evidence type="ECO:0000313" key="5">
    <source>
        <dbReference type="Proteomes" id="UP000600363"/>
    </source>
</evidence>
<gene>
    <name evidence="4" type="primary">thpR</name>
    <name evidence="4" type="ORF">HA299_04185</name>
</gene>
<accession>A0A832RUY7</accession>
<name>A0A832RUY7_9EURY</name>
<dbReference type="InterPro" id="IPR004175">
    <property type="entry name" value="RNA_CPDase"/>
</dbReference>
<comment type="catalytic activity">
    <reaction evidence="2">
        <text>a 3'-end 2',3'-cyclophospho-ribonucleotide-RNA + H2O = a 3'-end 2'-phospho-ribonucleotide-RNA + H(+)</text>
        <dbReference type="Rhea" id="RHEA:11828"/>
        <dbReference type="Rhea" id="RHEA-COMP:10464"/>
        <dbReference type="Rhea" id="RHEA-COMP:17353"/>
        <dbReference type="ChEBI" id="CHEBI:15377"/>
        <dbReference type="ChEBI" id="CHEBI:15378"/>
        <dbReference type="ChEBI" id="CHEBI:83064"/>
        <dbReference type="ChEBI" id="CHEBI:173113"/>
        <dbReference type="EC" id="3.1.4.58"/>
    </reaction>
</comment>
<proteinExistence type="inferred from homology"/>
<dbReference type="NCBIfam" id="TIGR02258">
    <property type="entry name" value="2_5_ligase"/>
    <property type="match status" value="1"/>
</dbReference>
<feature type="short sequence motif" description="HXTX 2" evidence="2">
    <location>
        <begin position="121"/>
        <end position="124"/>
    </location>
</feature>
<dbReference type="InterPro" id="IPR014051">
    <property type="entry name" value="Phosphoesterase_HXTX"/>
</dbReference>
<feature type="domain" description="Phosphoesterase HXTX" evidence="3">
    <location>
        <begin position="10"/>
        <end position="88"/>
    </location>
</feature>
<dbReference type="Pfam" id="PF02834">
    <property type="entry name" value="LigT_PEase"/>
    <property type="match status" value="2"/>
</dbReference>
<comment type="similarity">
    <text evidence="2">Belongs to the 2H phosphoesterase superfamily. ThpR family.</text>
</comment>
<feature type="active site" description="Proton donor" evidence="2">
    <location>
        <position position="39"/>
    </location>
</feature>
<feature type="short sequence motif" description="HXTX 1" evidence="2">
    <location>
        <begin position="39"/>
        <end position="42"/>
    </location>
</feature>
<dbReference type="Gene3D" id="3.90.1140.10">
    <property type="entry name" value="Cyclic phosphodiesterase"/>
    <property type="match status" value="1"/>
</dbReference>
<evidence type="ECO:0000259" key="3">
    <source>
        <dbReference type="Pfam" id="PF02834"/>
    </source>
</evidence>